<proteinExistence type="predicted"/>
<evidence type="ECO:0000313" key="1">
    <source>
        <dbReference type="EMBL" id="KAG5400056.1"/>
    </source>
</evidence>
<feature type="non-terminal residue" evidence="1">
    <location>
        <position position="1"/>
    </location>
</feature>
<reference evidence="1 2" key="1">
    <citation type="submission" date="2021-03" db="EMBL/GenBank/DDBJ databases">
        <authorList>
            <person name="King G.J."/>
            <person name="Bancroft I."/>
            <person name="Baten A."/>
            <person name="Bloomfield J."/>
            <person name="Borpatragohain P."/>
            <person name="He Z."/>
            <person name="Irish N."/>
            <person name="Irwin J."/>
            <person name="Liu K."/>
            <person name="Mauleon R.P."/>
            <person name="Moore J."/>
            <person name="Morris R."/>
            <person name="Ostergaard L."/>
            <person name="Wang B."/>
            <person name="Wells R."/>
        </authorList>
    </citation>
    <scope>NUCLEOTIDE SEQUENCE [LARGE SCALE GENOMIC DNA]</scope>
    <source>
        <strain evidence="1">R-o-18</strain>
        <tissue evidence="1">Leaf</tissue>
    </source>
</reference>
<dbReference type="EMBL" id="JADBGQ010000004">
    <property type="protein sequence ID" value="KAG5400056.1"/>
    <property type="molecule type" value="Genomic_DNA"/>
</dbReference>
<organism evidence="1 2">
    <name type="scientific">Brassica rapa subsp. trilocularis</name>
    <dbReference type="NCBI Taxonomy" id="1813537"/>
    <lineage>
        <taxon>Eukaryota</taxon>
        <taxon>Viridiplantae</taxon>
        <taxon>Streptophyta</taxon>
        <taxon>Embryophyta</taxon>
        <taxon>Tracheophyta</taxon>
        <taxon>Spermatophyta</taxon>
        <taxon>Magnoliopsida</taxon>
        <taxon>eudicotyledons</taxon>
        <taxon>Gunneridae</taxon>
        <taxon>Pentapetalae</taxon>
        <taxon>rosids</taxon>
        <taxon>malvids</taxon>
        <taxon>Brassicales</taxon>
        <taxon>Brassicaceae</taxon>
        <taxon>Brassiceae</taxon>
        <taxon>Brassica</taxon>
    </lineage>
</organism>
<keyword evidence="2" id="KW-1185">Reference proteome</keyword>
<accession>A0ABQ7MQX7</accession>
<evidence type="ECO:0000313" key="2">
    <source>
        <dbReference type="Proteomes" id="UP000823674"/>
    </source>
</evidence>
<protein>
    <submittedName>
        <fullName evidence="1">Uncharacterized protein</fullName>
    </submittedName>
</protein>
<comment type="caution">
    <text evidence="1">The sequence shown here is derived from an EMBL/GenBank/DDBJ whole genome shotgun (WGS) entry which is preliminary data.</text>
</comment>
<gene>
    <name evidence="1" type="primary">A04p012860.1_BraROA</name>
    <name evidence="1" type="ORF">IGI04_014663</name>
</gene>
<sequence length="58" mass="6624">VLGQNQWTECSSEELLSVQENGKDFYVHLEAREATSSVSEQFSWVLLICSRTPNLAHR</sequence>
<name>A0ABQ7MQX7_BRACM</name>
<dbReference type="Proteomes" id="UP000823674">
    <property type="component" value="Chromosome A04"/>
</dbReference>